<dbReference type="GeneID" id="20238139"/>
<reference evidence="1 2" key="1">
    <citation type="journal article" date="2013" name="Nature">
        <title>Insights into bilaterian evolution from three spiralian genomes.</title>
        <authorList>
            <person name="Simakov O."/>
            <person name="Marletaz F."/>
            <person name="Cho S.J."/>
            <person name="Edsinger-Gonzales E."/>
            <person name="Havlak P."/>
            <person name="Hellsten U."/>
            <person name="Kuo D.H."/>
            <person name="Larsson T."/>
            <person name="Lv J."/>
            <person name="Arendt D."/>
            <person name="Savage R."/>
            <person name="Osoegawa K."/>
            <person name="de Jong P."/>
            <person name="Grimwood J."/>
            <person name="Chapman J.A."/>
            <person name="Shapiro H."/>
            <person name="Aerts A."/>
            <person name="Otillar R.P."/>
            <person name="Terry A.Y."/>
            <person name="Boore J.L."/>
            <person name="Grigoriev I.V."/>
            <person name="Lindberg D.R."/>
            <person name="Seaver E.C."/>
            <person name="Weisblat D.A."/>
            <person name="Putnam N.H."/>
            <person name="Rokhsar D.S."/>
        </authorList>
    </citation>
    <scope>NUCLEOTIDE SEQUENCE [LARGE SCALE GENOMIC DNA]</scope>
</reference>
<dbReference type="OrthoDB" id="6075221at2759"/>
<dbReference type="RefSeq" id="XP_009052473.1">
    <property type="nucleotide sequence ID" value="XM_009054225.1"/>
</dbReference>
<dbReference type="EMBL" id="KB201362">
    <property type="protein sequence ID" value="ESO96987.1"/>
    <property type="molecule type" value="Genomic_DNA"/>
</dbReference>
<protein>
    <submittedName>
        <fullName evidence="1">Uncharacterized protein</fullName>
    </submittedName>
</protein>
<accession>V4AIX8</accession>
<gene>
    <name evidence="1" type="ORF">LOTGIDRAFT_159735</name>
</gene>
<evidence type="ECO:0000313" key="1">
    <source>
        <dbReference type="EMBL" id="ESO96987.1"/>
    </source>
</evidence>
<dbReference type="KEGG" id="lgi:LOTGIDRAFT_159735"/>
<name>V4AIX8_LOTGI</name>
<dbReference type="AlphaFoldDB" id="V4AIX8"/>
<dbReference type="HOGENOM" id="CLU_1476766_0_0_1"/>
<keyword evidence="2" id="KW-1185">Reference proteome</keyword>
<proteinExistence type="predicted"/>
<sequence length="183" mass="21708">MAMAHDLIISDETLDGLASNRQYIADIPYTMDIFPDTLSKPNKKGKAKDAEFEELDLQSHKPYPMVFRIGPNTNRRRMWCWLKAFWVFYKYLKEKKDYDIIWENKYFTAPPENKLRSIDIIVNHIKVQEYRVCFFVTTGTVHAQGKSLNKYEEHFPVIKRLFQKMNEDVDELTNDFENAVVVD</sequence>
<organism evidence="1 2">
    <name type="scientific">Lottia gigantea</name>
    <name type="common">Giant owl limpet</name>
    <dbReference type="NCBI Taxonomy" id="225164"/>
    <lineage>
        <taxon>Eukaryota</taxon>
        <taxon>Metazoa</taxon>
        <taxon>Spiralia</taxon>
        <taxon>Lophotrochozoa</taxon>
        <taxon>Mollusca</taxon>
        <taxon>Gastropoda</taxon>
        <taxon>Patellogastropoda</taxon>
        <taxon>Lottioidea</taxon>
        <taxon>Lottiidae</taxon>
        <taxon>Lottia</taxon>
    </lineage>
</organism>
<dbReference type="CTD" id="20238139"/>
<dbReference type="Proteomes" id="UP000030746">
    <property type="component" value="Unassembled WGS sequence"/>
</dbReference>
<evidence type="ECO:0000313" key="2">
    <source>
        <dbReference type="Proteomes" id="UP000030746"/>
    </source>
</evidence>